<keyword evidence="4" id="KW-1185">Reference proteome</keyword>
<comment type="caution">
    <text evidence="3">The sequence shown here is derived from an EMBL/GenBank/DDBJ whole genome shotgun (WGS) entry which is preliminary data.</text>
</comment>
<protein>
    <recommendedName>
        <fullName evidence="2">DUF4283 domain-containing protein</fullName>
    </recommendedName>
</protein>
<dbReference type="Pfam" id="PF14111">
    <property type="entry name" value="DUF4283"/>
    <property type="match status" value="1"/>
</dbReference>
<dbReference type="Proteomes" id="UP000593579">
    <property type="component" value="Unassembled WGS sequence"/>
</dbReference>
<proteinExistence type="predicted"/>
<dbReference type="EMBL" id="JABEZY010000001">
    <property type="protein sequence ID" value="MBA0732721.1"/>
    <property type="molecule type" value="Genomic_DNA"/>
</dbReference>
<feature type="domain" description="DUF4283" evidence="2">
    <location>
        <begin position="92"/>
        <end position="159"/>
    </location>
</feature>
<dbReference type="PANTHER" id="PTHR31286">
    <property type="entry name" value="GLYCINE-RICH CELL WALL STRUCTURAL PROTEIN 1.8-LIKE"/>
    <property type="match status" value="1"/>
</dbReference>
<keyword evidence="1" id="KW-0472">Membrane</keyword>
<dbReference type="InterPro" id="IPR025558">
    <property type="entry name" value="DUF4283"/>
</dbReference>
<dbReference type="PANTHER" id="PTHR31286:SF173">
    <property type="entry name" value="DUF4283 DOMAIN-CONTAINING PROTEIN"/>
    <property type="match status" value="1"/>
</dbReference>
<gene>
    <name evidence="3" type="ORF">Gogos_016793</name>
</gene>
<name>A0A7J9B8Q9_GOSGO</name>
<keyword evidence="1" id="KW-0812">Transmembrane</keyword>
<accession>A0A7J9B8Q9</accession>
<evidence type="ECO:0000259" key="2">
    <source>
        <dbReference type="Pfam" id="PF14111"/>
    </source>
</evidence>
<dbReference type="AlphaFoldDB" id="A0A7J9B8Q9"/>
<evidence type="ECO:0000256" key="1">
    <source>
        <dbReference type="SAM" id="Phobius"/>
    </source>
</evidence>
<keyword evidence="1" id="KW-1133">Transmembrane helix</keyword>
<evidence type="ECO:0000313" key="4">
    <source>
        <dbReference type="Proteomes" id="UP000593579"/>
    </source>
</evidence>
<organism evidence="3 4">
    <name type="scientific">Gossypium gossypioides</name>
    <name type="common">Mexican cotton</name>
    <name type="synonym">Selera gossypioides</name>
    <dbReference type="NCBI Taxonomy" id="34282"/>
    <lineage>
        <taxon>Eukaryota</taxon>
        <taxon>Viridiplantae</taxon>
        <taxon>Streptophyta</taxon>
        <taxon>Embryophyta</taxon>
        <taxon>Tracheophyta</taxon>
        <taxon>Spermatophyta</taxon>
        <taxon>Magnoliopsida</taxon>
        <taxon>eudicotyledons</taxon>
        <taxon>Gunneridae</taxon>
        <taxon>Pentapetalae</taxon>
        <taxon>rosids</taxon>
        <taxon>malvids</taxon>
        <taxon>Malvales</taxon>
        <taxon>Malvaceae</taxon>
        <taxon>Malvoideae</taxon>
        <taxon>Gossypium</taxon>
    </lineage>
</organism>
<sequence>MVVTTMDIAANASKESKLLWKDKLTGKGIVGSRKSVNSNRLEDDDDDFKLFKGDVTRSVVNGIPSIEFFDRVYQLLIKDMDTTMVLTLLRLNIEYVALQSRTYNLWRPSMPFQLMEIENGYFLAKFQNKEDFDKVLSQGLWVIYGQYLMVQPWTIDFRSSQPYLSIVMAWICLSGLLGYMYKRKIVEEIDLI</sequence>
<evidence type="ECO:0000313" key="3">
    <source>
        <dbReference type="EMBL" id="MBA0732721.1"/>
    </source>
</evidence>
<feature type="transmembrane region" description="Helical" evidence="1">
    <location>
        <begin position="163"/>
        <end position="181"/>
    </location>
</feature>
<reference evidence="3 4" key="1">
    <citation type="journal article" date="2019" name="Genome Biol. Evol.">
        <title>Insights into the evolution of the New World diploid cottons (Gossypium, subgenus Houzingenia) based on genome sequencing.</title>
        <authorList>
            <person name="Grover C.E."/>
            <person name="Arick M.A. 2nd"/>
            <person name="Thrash A."/>
            <person name="Conover J.L."/>
            <person name="Sanders W.S."/>
            <person name="Peterson D.G."/>
            <person name="Frelichowski J.E."/>
            <person name="Scheffler J.A."/>
            <person name="Scheffler B.E."/>
            <person name="Wendel J.F."/>
        </authorList>
    </citation>
    <scope>NUCLEOTIDE SEQUENCE [LARGE SCALE GENOMIC DNA]</scope>
    <source>
        <strain evidence="3">5</strain>
        <tissue evidence="3">Leaf</tissue>
    </source>
</reference>
<dbReference type="InterPro" id="IPR040256">
    <property type="entry name" value="At4g02000-like"/>
</dbReference>
<dbReference type="OrthoDB" id="994333at2759"/>